<accession>Q17BL5</accession>
<gene>
    <name evidence="1" type="ORF">AaeL_AAEL004937</name>
</gene>
<name>Q17BL5_AEDAE</name>
<dbReference type="Proteomes" id="UP000682892">
    <property type="component" value="Unassembled WGS sequence"/>
</dbReference>
<evidence type="ECO:0000313" key="1">
    <source>
        <dbReference type="EMBL" id="EAT43651.1"/>
    </source>
</evidence>
<reference evidence="1" key="2">
    <citation type="journal article" date="2007" name="Science">
        <title>Genome sequence of Aedes aegypti, a major arbovirus vector.</title>
        <authorList>
            <person name="Nene V."/>
            <person name="Wortman J.R."/>
            <person name="Lawson D."/>
            <person name="Haas B."/>
            <person name="Kodira C."/>
            <person name="Tu Z.J."/>
            <person name="Loftus B."/>
            <person name="Xi Z."/>
            <person name="Megy K."/>
            <person name="Grabherr M."/>
            <person name="Ren Q."/>
            <person name="Zdobnov E.M."/>
            <person name="Lobo N.F."/>
            <person name="Campbell K.S."/>
            <person name="Brown S.E."/>
            <person name="Bonaldo M.F."/>
            <person name="Zhu J."/>
            <person name="Sinkins S.P."/>
            <person name="Hogenkamp D.G."/>
            <person name="Amedeo P."/>
            <person name="Arensburger P."/>
            <person name="Atkinson P.W."/>
            <person name="Bidwell S."/>
            <person name="Biedler J."/>
            <person name="Birney E."/>
            <person name="Bruggner R.V."/>
            <person name="Costas J."/>
            <person name="Coy M.R."/>
            <person name="Crabtree J."/>
            <person name="Crawford M."/>
            <person name="Debruyn B."/>
            <person name="Decaprio D."/>
            <person name="Eiglmeier K."/>
            <person name="Eisenstadt E."/>
            <person name="El-Dorry H."/>
            <person name="Gelbart W.M."/>
            <person name="Gomes S.L."/>
            <person name="Hammond M."/>
            <person name="Hannick L.I."/>
            <person name="Hogan J.R."/>
            <person name="Holmes M.H."/>
            <person name="Jaffe D."/>
            <person name="Johnston J.S."/>
            <person name="Kennedy R.C."/>
            <person name="Koo H."/>
            <person name="Kravitz S."/>
            <person name="Kriventseva E.V."/>
            <person name="Kulp D."/>
            <person name="Labutti K."/>
            <person name="Lee E."/>
            <person name="Li S."/>
            <person name="Lovin D.D."/>
            <person name="Mao C."/>
            <person name="Mauceli E."/>
            <person name="Menck C.F."/>
            <person name="Miller J.R."/>
            <person name="Montgomery P."/>
            <person name="Mori A."/>
            <person name="Nascimento A.L."/>
            <person name="Naveira H.F."/>
            <person name="Nusbaum C."/>
            <person name="O'leary S."/>
            <person name="Orvis J."/>
            <person name="Pertea M."/>
            <person name="Quesneville H."/>
            <person name="Reidenbach K.R."/>
            <person name="Rogers Y.H."/>
            <person name="Roth C.W."/>
            <person name="Schneider J.R."/>
            <person name="Schatz M."/>
            <person name="Shumway M."/>
            <person name="Stanke M."/>
            <person name="Stinson E.O."/>
            <person name="Tubio J.M."/>
            <person name="Vanzee J.P."/>
            <person name="Verjovski-Almeida S."/>
            <person name="Werner D."/>
            <person name="White O."/>
            <person name="Wyder S."/>
            <person name="Zeng Q."/>
            <person name="Zhao Q."/>
            <person name="Zhao Y."/>
            <person name="Hill C.A."/>
            <person name="Raikhel A.S."/>
            <person name="Soares M.B."/>
            <person name="Knudson D.L."/>
            <person name="Lee N.H."/>
            <person name="Galagan J."/>
            <person name="Salzberg S.L."/>
            <person name="Paulsen I.T."/>
            <person name="Dimopoulos G."/>
            <person name="Collins F.H."/>
            <person name="Birren B."/>
            <person name="Fraser-Liggett C.M."/>
            <person name="Severson D.W."/>
        </authorList>
    </citation>
    <scope>NUCLEOTIDE SEQUENCE [LARGE SCALE GENOMIC DNA]</scope>
    <source>
        <strain evidence="1">Liverpool</strain>
    </source>
</reference>
<reference evidence="1" key="3">
    <citation type="submission" date="2012-09" db="EMBL/GenBank/DDBJ databases">
        <authorList>
            <consortium name="VectorBase"/>
        </authorList>
    </citation>
    <scope>NUCLEOTIDE SEQUENCE</scope>
    <source>
        <strain evidence="1">Liverpool</strain>
    </source>
</reference>
<protein>
    <submittedName>
        <fullName evidence="1">AAEL004937-PA</fullName>
    </submittedName>
</protein>
<dbReference type="HOGENOM" id="CLU_2905962_0_0_1"/>
<sequence length="62" mass="7352">MMKTCVLLSIWKPAVLRRRKRREHKSDKEIENRACTHIRTCSMWSRVRAEPRVTNGNGKNSQ</sequence>
<reference evidence="1" key="1">
    <citation type="submission" date="2005-10" db="EMBL/GenBank/DDBJ databases">
        <authorList>
            <person name="Loftus B.J."/>
            <person name="Nene V.M."/>
            <person name="Hannick L.I."/>
            <person name="Bidwell S."/>
            <person name="Haas B."/>
            <person name="Amedeo P."/>
            <person name="Orvis J."/>
            <person name="Wortman J.R."/>
            <person name="White O.R."/>
            <person name="Salzberg S."/>
            <person name="Shumway M."/>
            <person name="Koo H."/>
            <person name="Zhao Y."/>
            <person name="Holmes M."/>
            <person name="Miller J."/>
            <person name="Schatz M."/>
            <person name="Pop M."/>
            <person name="Pai G."/>
            <person name="Utterback T."/>
            <person name="Rogers Y.-H."/>
            <person name="Kravitz S."/>
            <person name="Fraser C.M."/>
        </authorList>
    </citation>
    <scope>NUCLEOTIDE SEQUENCE</scope>
    <source>
        <strain evidence="1">Liverpool</strain>
    </source>
</reference>
<dbReference type="EMBL" id="CH477320">
    <property type="protein sequence ID" value="EAT43651.1"/>
    <property type="molecule type" value="Genomic_DNA"/>
</dbReference>
<dbReference type="PaxDb" id="7159-AAEL004937-PA"/>
<proteinExistence type="predicted"/>
<evidence type="ECO:0000313" key="2">
    <source>
        <dbReference type="Proteomes" id="UP000682892"/>
    </source>
</evidence>
<organism evidence="1 2">
    <name type="scientific">Aedes aegypti</name>
    <name type="common">Yellowfever mosquito</name>
    <name type="synonym">Culex aegypti</name>
    <dbReference type="NCBI Taxonomy" id="7159"/>
    <lineage>
        <taxon>Eukaryota</taxon>
        <taxon>Metazoa</taxon>
        <taxon>Ecdysozoa</taxon>
        <taxon>Arthropoda</taxon>
        <taxon>Hexapoda</taxon>
        <taxon>Insecta</taxon>
        <taxon>Pterygota</taxon>
        <taxon>Neoptera</taxon>
        <taxon>Endopterygota</taxon>
        <taxon>Diptera</taxon>
        <taxon>Nematocera</taxon>
        <taxon>Culicoidea</taxon>
        <taxon>Culicidae</taxon>
        <taxon>Culicinae</taxon>
        <taxon>Aedini</taxon>
        <taxon>Aedes</taxon>
        <taxon>Stegomyia</taxon>
    </lineage>
</organism>
<dbReference type="AlphaFoldDB" id="Q17BL5"/>